<keyword evidence="2" id="KW-1185">Reference proteome</keyword>
<comment type="caution">
    <text evidence="1">The sequence shown here is derived from an EMBL/GenBank/DDBJ whole genome shotgun (WGS) entry which is preliminary data.</text>
</comment>
<dbReference type="AlphaFoldDB" id="A0A401FPJ2"/>
<accession>A0A401FPJ2</accession>
<sequence>MPLVTNKRLQGITTVDGTSINLGMDVINSSTLTSDKYEAYSVSDNFLIT</sequence>
<name>A0A401FPJ2_9LACO</name>
<protein>
    <submittedName>
        <fullName evidence="1">Uncharacterized protein</fullName>
    </submittedName>
</protein>
<evidence type="ECO:0000313" key="1">
    <source>
        <dbReference type="EMBL" id="GAY74257.1"/>
    </source>
</evidence>
<dbReference type="EMBL" id="BEXA01000008">
    <property type="protein sequence ID" value="GAY74257.1"/>
    <property type="molecule type" value="Genomic_DNA"/>
</dbReference>
<organism evidence="1 2">
    <name type="scientific">Lentilactobacillus kosonis</name>
    <dbReference type="NCBI Taxonomy" id="2810561"/>
    <lineage>
        <taxon>Bacteria</taxon>
        <taxon>Bacillati</taxon>
        <taxon>Bacillota</taxon>
        <taxon>Bacilli</taxon>
        <taxon>Lactobacillales</taxon>
        <taxon>Lactobacillaceae</taxon>
        <taxon>Lentilactobacillus</taxon>
    </lineage>
</organism>
<dbReference type="Proteomes" id="UP000286974">
    <property type="component" value="Unassembled WGS sequence"/>
</dbReference>
<proteinExistence type="predicted"/>
<evidence type="ECO:0000313" key="2">
    <source>
        <dbReference type="Proteomes" id="UP000286974"/>
    </source>
</evidence>
<dbReference type="RefSeq" id="WP_160114479.1">
    <property type="nucleotide sequence ID" value="NZ_BEXA01000008.1"/>
</dbReference>
<reference evidence="1 2" key="1">
    <citation type="submission" date="2017-11" db="EMBL/GenBank/DDBJ databases">
        <title>Draft Genome Sequence of Lactobacillus curieae NBRC 111893 isolated from Koso, a Japanese sugar-Vegetable Fermented Beverage.</title>
        <authorList>
            <person name="Chiou T.Y."/>
            <person name="Oshima K."/>
            <person name="Suda W."/>
            <person name="Hattori M."/>
            <person name="Takahashi T."/>
        </authorList>
    </citation>
    <scope>NUCLEOTIDE SEQUENCE [LARGE SCALE GENOMIC DNA]</scope>
    <source>
        <strain evidence="1 2">NBRC111893</strain>
    </source>
</reference>
<gene>
    <name evidence="1" type="ORF">NBRC111893_2403</name>
</gene>